<evidence type="ECO:0000313" key="2">
    <source>
        <dbReference type="Proteomes" id="UP000765509"/>
    </source>
</evidence>
<name>A0A9Q3IAG1_9BASI</name>
<evidence type="ECO:0000313" key="1">
    <source>
        <dbReference type="EMBL" id="MBW0531684.1"/>
    </source>
</evidence>
<comment type="caution">
    <text evidence="1">The sequence shown here is derived from an EMBL/GenBank/DDBJ whole genome shotgun (WGS) entry which is preliminary data.</text>
</comment>
<protein>
    <submittedName>
        <fullName evidence="1">Uncharacterized protein</fullName>
    </submittedName>
</protein>
<accession>A0A9Q3IAG1</accession>
<dbReference type="Proteomes" id="UP000765509">
    <property type="component" value="Unassembled WGS sequence"/>
</dbReference>
<dbReference type="EMBL" id="AVOT02037051">
    <property type="protein sequence ID" value="MBW0531684.1"/>
    <property type="molecule type" value="Genomic_DNA"/>
</dbReference>
<keyword evidence="2" id="KW-1185">Reference proteome</keyword>
<dbReference type="AlphaFoldDB" id="A0A9Q3IAG1"/>
<proteinExistence type="predicted"/>
<reference evidence="1" key="1">
    <citation type="submission" date="2021-03" db="EMBL/GenBank/DDBJ databases">
        <title>Draft genome sequence of rust myrtle Austropuccinia psidii MF-1, a brazilian biotype.</title>
        <authorList>
            <person name="Quecine M.C."/>
            <person name="Pachon D.M.R."/>
            <person name="Bonatelli M.L."/>
            <person name="Correr F.H."/>
            <person name="Franceschini L.M."/>
            <person name="Leite T.F."/>
            <person name="Margarido G.R.A."/>
            <person name="Almeida C.A."/>
            <person name="Ferrarezi J.A."/>
            <person name="Labate C.A."/>
        </authorList>
    </citation>
    <scope>NUCLEOTIDE SEQUENCE</scope>
    <source>
        <strain evidence="1">MF-1</strain>
    </source>
</reference>
<sequence>MMTQKKMPNHFWNFSYTSAFFLHNFLPNSQCLHTLPHRQLYSWAPSITTLYPFGAKAIVHIPATQKCHKKELRGTACRLLKPLMTGGWPLWDLESDRMIQSASVIFPWFQPLGISVVDPQKGSLPHILNSMTLGQVPTKSGN</sequence>
<organism evidence="1 2">
    <name type="scientific">Austropuccinia psidii MF-1</name>
    <dbReference type="NCBI Taxonomy" id="1389203"/>
    <lineage>
        <taxon>Eukaryota</taxon>
        <taxon>Fungi</taxon>
        <taxon>Dikarya</taxon>
        <taxon>Basidiomycota</taxon>
        <taxon>Pucciniomycotina</taxon>
        <taxon>Pucciniomycetes</taxon>
        <taxon>Pucciniales</taxon>
        <taxon>Sphaerophragmiaceae</taxon>
        <taxon>Austropuccinia</taxon>
    </lineage>
</organism>
<dbReference type="OrthoDB" id="2640446at2759"/>
<gene>
    <name evidence="1" type="ORF">O181_071399</name>
</gene>